<feature type="region of interest" description="Disordered" evidence="1">
    <location>
        <begin position="1"/>
        <end position="55"/>
    </location>
</feature>
<gene>
    <name evidence="3" type="ORF">GCM10009862_23550</name>
</gene>
<dbReference type="InterPro" id="IPR046231">
    <property type="entry name" value="DUF6264"/>
</dbReference>
<dbReference type="EMBL" id="BAAARI010000015">
    <property type="protein sequence ID" value="GAA2583723.1"/>
    <property type="molecule type" value="Genomic_DNA"/>
</dbReference>
<name>A0ABN3PG44_9MICO</name>
<accession>A0ABN3PG44</accession>
<evidence type="ECO:0000256" key="2">
    <source>
        <dbReference type="SAM" id="Phobius"/>
    </source>
</evidence>
<keyword evidence="4" id="KW-1185">Reference proteome</keyword>
<feature type="transmembrane region" description="Helical" evidence="2">
    <location>
        <begin position="143"/>
        <end position="166"/>
    </location>
</feature>
<protein>
    <submittedName>
        <fullName evidence="3">Uncharacterized protein</fullName>
    </submittedName>
</protein>
<comment type="caution">
    <text evidence="3">The sequence shown here is derived from an EMBL/GenBank/DDBJ whole genome shotgun (WGS) entry which is preliminary data.</text>
</comment>
<feature type="compositionally biased region" description="Pro residues" evidence="1">
    <location>
        <begin position="40"/>
        <end position="50"/>
    </location>
</feature>
<dbReference type="Pfam" id="PF19779">
    <property type="entry name" value="DUF6264"/>
    <property type="match status" value="1"/>
</dbReference>
<organism evidence="3 4">
    <name type="scientific">Microbacterium binotii</name>
    <dbReference type="NCBI Taxonomy" id="462710"/>
    <lineage>
        <taxon>Bacteria</taxon>
        <taxon>Bacillati</taxon>
        <taxon>Actinomycetota</taxon>
        <taxon>Actinomycetes</taxon>
        <taxon>Micrococcales</taxon>
        <taxon>Microbacteriaceae</taxon>
        <taxon>Microbacterium</taxon>
    </lineage>
</organism>
<proteinExistence type="predicted"/>
<evidence type="ECO:0000313" key="4">
    <source>
        <dbReference type="Proteomes" id="UP001500274"/>
    </source>
</evidence>
<feature type="transmembrane region" description="Helical" evidence="2">
    <location>
        <begin position="112"/>
        <end position="136"/>
    </location>
</feature>
<keyword evidence="2" id="KW-0472">Membrane</keyword>
<reference evidence="3 4" key="1">
    <citation type="journal article" date="2019" name="Int. J. Syst. Evol. Microbiol.">
        <title>The Global Catalogue of Microorganisms (GCM) 10K type strain sequencing project: providing services to taxonomists for standard genome sequencing and annotation.</title>
        <authorList>
            <consortium name="The Broad Institute Genomics Platform"/>
            <consortium name="The Broad Institute Genome Sequencing Center for Infectious Disease"/>
            <person name="Wu L."/>
            <person name="Ma J."/>
        </authorList>
    </citation>
    <scope>NUCLEOTIDE SEQUENCE [LARGE SCALE GENOMIC DNA]</scope>
    <source>
        <strain evidence="3 4">JCM 16365</strain>
    </source>
</reference>
<dbReference type="Proteomes" id="UP001500274">
    <property type="component" value="Unassembled WGS sequence"/>
</dbReference>
<dbReference type="RefSeq" id="WP_344229734.1">
    <property type="nucleotide sequence ID" value="NZ_BAAARI010000015.1"/>
</dbReference>
<sequence length="187" mass="19547">MSDERPRPQYGEYATPEEQRARIRQPDATFDLDAGKAPDAAPPAPAPTPAAGPVARNPRAMDRVATIALLALGLFEVLRSIPGFVDPNELLTQLLTQFGVEGGLTDAAGARAWGAAAAILLAVGWFATAAVSVWNLRAGRLSFWIPLVGGVVFTLLASVLLVVPLMSDPGLMQQLGGITPLPTPSAT</sequence>
<evidence type="ECO:0000313" key="3">
    <source>
        <dbReference type="EMBL" id="GAA2583723.1"/>
    </source>
</evidence>
<evidence type="ECO:0000256" key="1">
    <source>
        <dbReference type="SAM" id="MobiDB-lite"/>
    </source>
</evidence>
<keyword evidence="2" id="KW-0812">Transmembrane</keyword>
<keyword evidence="2" id="KW-1133">Transmembrane helix</keyword>
<feature type="transmembrane region" description="Helical" evidence="2">
    <location>
        <begin position="64"/>
        <end position="85"/>
    </location>
</feature>